<dbReference type="AlphaFoldDB" id="A0A5C5GJI3"/>
<reference evidence="2 3" key="1">
    <citation type="submission" date="2019-06" db="EMBL/GenBank/DDBJ databases">
        <title>Genome of new Rhodobacteraceae sp. SM1903.</title>
        <authorList>
            <person name="Ren X."/>
        </authorList>
    </citation>
    <scope>NUCLEOTIDE SEQUENCE [LARGE SCALE GENOMIC DNA]</scope>
    <source>
        <strain evidence="2 3">SM1903</strain>
    </source>
</reference>
<dbReference type="OrthoDB" id="9787738at2"/>
<dbReference type="Proteomes" id="UP000314011">
    <property type="component" value="Unassembled WGS sequence"/>
</dbReference>
<dbReference type="GO" id="GO:0008757">
    <property type="term" value="F:S-adenosylmethionine-dependent methyltransferase activity"/>
    <property type="evidence" value="ECO:0007669"/>
    <property type="project" value="InterPro"/>
</dbReference>
<evidence type="ECO:0000259" key="1">
    <source>
        <dbReference type="Pfam" id="PF08241"/>
    </source>
</evidence>
<keyword evidence="2" id="KW-0808">Transferase</keyword>
<proteinExistence type="predicted"/>
<keyword evidence="3" id="KW-1185">Reference proteome</keyword>
<gene>
    <name evidence="2" type="ORF">FHY64_03125</name>
</gene>
<dbReference type="InterPro" id="IPR013216">
    <property type="entry name" value="Methyltransf_11"/>
</dbReference>
<dbReference type="Gene3D" id="3.40.50.150">
    <property type="entry name" value="Vaccinia Virus protein VP39"/>
    <property type="match status" value="1"/>
</dbReference>
<dbReference type="CDD" id="cd02440">
    <property type="entry name" value="AdoMet_MTases"/>
    <property type="match status" value="1"/>
</dbReference>
<evidence type="ECO:0000313" key="2">
    <source>
        <dbReference type="EMBL" id="TNY34297.1"/>
    </source>
</evidence>
<protein>
    <submittedName>
        <fullName evidence="2">Class I SAM-dependent methyltransferase</fullName>
    </submittedName>
</protein>
<comment type="caution">
    <text evidence="2">The sequence shown here is derived from an EMBL/GenBank/DDBJ whole genome shotgun (WGS) entry which is preliminary data.</text>
</comment>
<accession>A0A5C5GJI3</accession>
<sequence length="225" mass="25432">MGDSLPRERYGQMSGKNLVNELFPKDGAPSVLDVGCGHAKSKPMFLDRNAGTDWNGIEIAESYNVADLNNLPEGVKIYDGVNIPFPDKHFDFVFSNQVFEHVRHPEDLLKEIRRVLKDDGIFFGSLSGGEPYHWHSLFHFSALGWKTVLQDNGFRLDALYAGTDALSLLLHHWSANRKQLGPYFRLSILNELLSREKKQSEKAVLYENAIKLAFAGHLVFRATKS</sequence>
<dbReference type="EMBL" id="VFFF01000001">
    <property type="protein sequence ID" value="TNY34297.1"/>
    <property type="molecule type" value="Genomic_DNA"/>
</dbReference>
<dbReference type="Pfam" id="PF08241">
    <property type="entry name" value="Methyltransf_11"/>
    <property type="match status" value="1"/>
</dbReference>
<dbReference type="InterPro" id="IPR029063">
    <property type="entry name" value="SAM-dependent_MTases_sf"/>
</dbReference>
<dbReference type="SUPFAM" id="SSF53335">
    <property type="entry name" value="S-adenosyl-L-methionine-dependent methyltransferases"/>
    <property type="match status" value="1"/>
</dbReference>
<dbReference type="GO" id="GO:0032259">
    <property type="term" value="P:methylation"/>
    <property type="evidence" value="ECO:0007669"/>
    <property type="project" value="UniProtKB-KW"/>
</dbReference>
<organism evidence="2 3">
    <name type="scientific">Pelagovum pacificum</name>
    <dbReference type="NCBI Taxonomy" id="2588711"/>
    <lineage>
        <taxon>Bacteria</taxon>
        <taxon>Pseudomonadati</taxon>
        <taxon>Pseudomonadota</taxon>
        <taxon>Alphaproteobacteria</taxon>
        <taxon>Rhodobacterales</taxon>
        <taxon>Paracoccaceae</taxon>
        <taxon>Pelagovum</taxon>
    </lineage>
</organism>
<evidence type="ECO:0000313" key="3">
    <source>
        <dbReference type="Proteomes" id="UP000314011"/>
    </source>
</evidence>
<name>A0A5C5GJI3_9RHOB</name>
<dbReference type="PANTHER" id="PTHR43591:SF24">
    <property type="entry name" value="2-METHOXY-6-POLYPRENYL-1,4-BENZOQUINOL METHYLASE, MITOCHONDRIAL"/>
    <property type="match status" value="1"/>
</dbReference>
<dbReference type="PANTHER" id="PTHR43591">
    <property type="entry name" value="METHYLTRANSFERASE"/>
    <property type="match status" value="1"/>
</dbReference>
<feature type="domain" description="Methyltransferase type 11" evidence="1">
    <location>
        <begin position="32"/>
        <end position="123"/>
    </location>
</feature>
<keyword evidence="2" id="KW-0489">Methyltransferase</keyword>